<dbReference type="Pfam" id="PF16810">
    <property type="entry name" value="RXLR"/>
    <property type="match status" value="1"/>
</dbReference>
<evidence type="ECO:0000256" key="1">
    <source>
        <dbReference type="ARBA" id="ARBA00004613"/>
    </source>
</evidence>
<keyword evidence="3 5" id="KW-0964">Secreted</keyword>
<protein>
    <recommendedName>
        <fullName evidence="5">RxLR effector protein</fullName>
    </recommendedName>
</protein>
<dbReference type="AlphaFoldDB" id="A0A9W6WUR2"/>
<organism evidence="6 7">
    <name type="scientific">Phytophthora lilii</name>
    <dbReference type="NCBI Taxonomy" id="2077276"/>
    <lineage>
        <taxon>Eukaryota</taxon>
        <taxon>Sar</taxon>
        <taxon>Stramenopiles</taxon>
        <taxon>Oomycota</taxon>
        <taxon>Peronosporomycetes</taxon>
        <taxon>Peronosporales</taxon>
        <taxon>Peronosporaceae</taxon>
        <taxon>Phytophthora</taxon>
    </lineage>
</organism>
<comment type="similarity">
    <text evidence="2 5">Belongs to the RxLR effector family.</text>
</comment>
<gene>
    <name evidence="6" type="ORF">Plil01_000615900</name>
</gene>
<comment type="function">
    <text evidence="5">Effector that suppresses plant defense responses during pathogen infection.</text>
</comment>
<reference evidence="6" key="1">
    <citation type="submission" date="2023-04" db="EMBL/GenBank/DDBJ databases">
        <title>Phytophthora lilii NBRC 32176.</title>
        <authorList>
            <person name="Ichikawa N."/>
            <person name="Sato H."/>
            <person name="Tonouchi N."/>
        </authorList>
    </citation>
    <scope>NUCLEOTIDE SEQUENCE</scope>
    <source>
        <strain evidence="6">NBRC 32176</strain>
    </source>
</reference>
<dbReference type="Proteomes" id="UP001165083">
    <property type="component" value="Unassembled WGS sequence"/>
</dbReference>
<comment type="subcellular location">
    <subcellularLocation>
        <location evidence="1 5">Secreted</location>
    </subcellularLocation>
</comment>
<keyword evidence="7" id="KW-1185">Reference proteome</keyword>
<evidence type="ECO:0000256" key="2">
    <source>
        <dbReference type="ARBA" id="ARBA00010400"/>
    </source>
</evidence>
<evidence type="ECO:0000313" key="6">
    <source>
        <dbReference type="EMBL" id="GMF17012.1"/>
    </source>
</evidence>
<accession>A0A9W6WUR2</accession>
<dbReference type="EMBL" id="BSXW01000268">
    <property type="protein sequence ID" value="GMF17012.1"/>
    <property type="molecule type" value="Genomic_DNA"/>
</dbReference>
<evidence type="ECO:0000256" key="3">
    <source>
        <dbReference type="ARBA" id="ARBA00022525"/>
    </source>
</evidence>
<comment type="domain">
    <text evidence="5">The RxLR-dEER motif acts to carry the protein into the host cell cytoplasm through binding to cell surface phosphatidylinositol-3-phosphate.</text>
</comment>
<evidence type="ECO:0000256" key="5">
    <source>
        <dbReference type="RuleBase" id="RU367124"/>
    </source>
</evidence>
<proteinExistence type="inferred from homology"/>
<dbReference type="InterPro" id="IPR031825">
    <property type="entry name" value="RXLR"/>
</dbReference>
<dbReference type="OrthoDB" id="114025at2759"/>
<evidence type="ECO:0000256" key="4">
    <source>
        <dbReference type="ARBA" id="ARBA00022729"/>
    </source>
</evidence>
<comment type="caution">
    <text evidence="6">The sequence shown here is derived from an EMBL/GenBank/DDBJ whole genome shotgun (WGS) entry which is preliminary data.</text>
</comment>
<sequence length="171" mass="19298">MFCHKKGMVLRFVGGAETDGSTATPADIAVVSTVIISIAGIESVSAATEAPQSQRVTVDQIRSLRDDANYEPNKRWPRTAQADNTDADHHVSRRLMKKLPATFVNDLLAKESSRLSTFETWKPKVSVDRLAKSLDLKSTRFKWFNDFMNQNKKQQVELLELYRKFKAQPAV</sequence>
<evidence type="ECO:0000313" key="7">
    <source>
        <dbReference type="Proteomes" id="UP001165083"/>
    </source>
</evidence>
<keyword evidence="4" id="KW-0732">Signal</keyword>
<name>A0A9W6WUR2_9STRA</name>